<accession>A0A1L3ZUR7</accession>
<evidence type="ECO:0000256" key="4">
    <source>
        <dbReference type="ARBA" id="ARBA00022989"/>
    </source>
</evidence>
<feature type="domain" description="Major facilitator superfamily (MFS) profile" evidence="7">
    <location>
        <begin position="70"/>
        <end position="258"/>
    </location>
</feature>
<feature type="transmembrane region" description="Helical" evidence="6">
    <location>
        <begin position="220"/>
        <end position="239"/>
    </location>
</feature>
<dbReference type="SUPFAM" id="SSF103473">
    <property type="entry name" value="MFS general substrate transporter"/>
    <property type="match status" value="1"/>
</dbReference>
<dbReference type="KEGG" id="sphj:BSL82_08470"/>
<dbReference type="GO" id="GO:0022857">
    <property type="term" value="F:transmembrane transporter activity"/>
    <property type="evidence" value="ECO:0007669"/>
    <property type="project" value="InterPro"/>
</dbReference>
<dbReference type="Proteomes" id="UP000182063">
    <property type="component" value="Chromosome"/>
</dbReference>
<sequence>MLASSMISAILAVPIAGLLGDAGWRWPFLLYLSGLPFALMASLGLRQSAPRQSIEAGAEANVRVAPATFFPFQLVLKGLLIGVLMYLVPIYVPFQLSRLGIDKPSTIGFALTLELLIGALVAIQFGRARRHFSSQSLFMFSCGGMAVGVTAFALAPSYHVALASLLLIGLASAWLYPNLLSRTIASVEDGRRGRTVGWVKSSLAVAPALGVAALEPVIVLLGLRSALLMIALLAAVMCISTQRHRITRSGWVSRFPRG</sequence>
<keyword evidence="3 6" id="KW-0812">Transmembrane</keyword>
<gene>
    <name evidence="8" type="ORF">BSL82_08470</name>
</gene>
<evidence type="ECO:0000256" key="1">
    <source>
        <dbReference type="ARBA" id="ARBA00004651"/>
    </source>
</evidence>
<keyword evidence="9" id="KW-1185">Reference proteome</keyword>
<feature type="transmembrane region" description="Helical" evidence="6">
    <location>
        <begin position="197"/>
        <end position="214"/>
    </location>
</feature>
<feature type="transmembrane region" description="Helical" evidence="6">
    <location>
        <begin position="28"/>
        <end position="45"/>
    </location>
</feature>
<dbReference type="OrthoDB" id="9812221at2"/>
<evidence type="ECO:0000313" key="8">
    <source>
        <dbReference type="EMBL" id="API59340.1"/>
    </source>
</evidence>
<reference evidence="9" key="1">
    <citation type="submission" date="2016-11" db="EMBL/GenBank/DDBJ databases">
        <title>Complete Genome Sequence of alachlor-degrading Sphingomonas sp. strain JJ-A5.</title>
        <authorList>
            <person name="Lee H."/>
            <person name="Ka J.-O."/>
        </authorList>
    </citation>
    <scope>NUCLEOTIDE SEQUENCE [LARGE SCALE GENOMIC DNA]</scope>
    <source>
        <strain evidence="9">JJ-A5</strain>
    </source>
</reference>
<feature type="transmembrane region" description="Helical" evidence="6">
    <location>
        <begin position="74"/>
        <end position="94"/>
    </location>
</feature>
<feature type="transmembrane region" description="Helical" evidence="6">
    <location>
        <begin position="137"/>
        <end position="154"/>
    </location>
</feature>
<feature type="transmembrane region" description="Helical" evidence="6">
    <location>
        <begin position="106"/>
        <end position="125"/>
    </location>
</feature>
<dbReference type="InterPro" id="IPR036259">
    <property type="entry name" value="MFS_trans_sf"/>
</dbReference>
<name>A0A1L3ZUR7_9SPHN</name>
<dbReference type="AlphaFoldDB" id="A0A1L3ZUR7"/>
<dbReference type="STRING" id="1921510.BSL82_08470"/>
<keyword evidence="2" id="KW-1003">Cell membrane</keyword>
<comment type="subcellular location">
    <subcellularLocation>
        <location evidence="1">Cell membrane</location>
        <topology evidence="1">Multi-pass membrane protein</topology>
    </subcellularLocation>
</comment>
<dbReference type="Pfam" id="PF07690">
    <property type="entry name" value="MFS_1"/>
    <property type="match status" value="1"/>
</dbReference>
<dbReference type="GO" id="GO:0005886">
    <property type="term" value="C:plasma membrane"/>
    <property type="evidence" value="ECO:0007669"/>
    <property type="project" value="UniProtKB-SubCell"/>
</dbReference>
<dbReference type="InterPro" id="IPR011701">
    <property type="entry name" value="MFS"/>
</dbReference>
<dbReference type="InterPro" id="IPR050189">
    <property type="entry name" value="MFS_Efflux_Transporters"/>
</dbReference>
<dbReference type="InterPro" id="IPR020846">
    <property type="entry name" value="MFS_dom"/>
</dbReference>
<evidence type="ECO:0000256" key="6">
    <source>
        <dbReference type="SAM" id="Phobius"/>
    </source>
</evidence>
<evidence type="ECO:0000313" key="9">
    <source>
        <dbReference type="Proteomes" id="UP000182063"/>
    </source>
</evidence>
<dbReference type="PROSITE" id="PS50850">
    <property type="entry name" value="MFS"/>
    <property type="match status" value="1"/>
</dbReference>
<proteinExistence type="predicted"/>
<protein>
    <recommendedName>
        <fullName evidence="7">Major facilitator superfamily (MFS) profile domain-containing protein</fullName>
    </recommendedName>
</protein>
<dbReference type="EMBL" id="CP018221">
    <property type="protein sequence ID" value="API59340.1"/>
    <property type="molecule type" value="Genomic_DNA"/>
</dbReference>
<evidence type="ECO:0000259" key="7">
    <source>
        <dbReference type="PROSITE" id="PS50850"/>
    </source>
</evidence>
<dbReference type="Gene3D" id="1.20.1250.20">
    <property type="entry name" value="MFS general substrate transporter like domains"/>
    <property type="match status" value="1"/>
</dbReference>
<dbReference type="RefSeq" id="WP_072596884.1">
    <property type="nucleotide sequence ID" value="NZ_CP018221.1"/>
</dbReference>
<keyword evidence="4 6" id="KW-1133">Transmembrane helix</keyword>
<evidence type="ECO:0000256" key="3">
    <source>
        <dbReference type="ARBA" id="ARBA00022692"/>
    </source>
</evidence>
<feature type="transmembrane region" description="Helical" evidence="6">
    <location>
        <begin position="160"/>
        <end position="176"/>
    </location>
</feature>
<dbReference type="PANTHER" id="PTHR43124">
    <property type="entry name" value="PURINE EFFLUX PUMP PBUE"/>
    <property type="match status" value="1"/>
</dbReference>
<organism evidence="8 9">
    <name type="scientific">Tardibacter chloracetimidivorans</name>
    <dbReference type="NCBI Taxonomy" id="1921510"/>
    <lineage>
        <taxon>Bacteria</taxon>
        <taxon>Pseudomonadati</taxon>
        <taxon>Pseudomonadota</taxon>
        <taxon>Alphaproteobacteria</taxon>
        <taxon>Sphingomonadales</taxon>
        <taxon>Sphingomonadaceae</taxon>
        <taxon>Tardibacter</taxon>
    </lineage>
</organism>
<dbReference type="PANTHER" id="PTHR43124:SF3">
    <property type="entry name" value="CHLORAMPHENICOL EFFLUX PUMP RV0191"/>
    <property type="match status" value="1"/>
</dbReference>
<evidence type="ECO:0000256" key="2">
    <source>
        <dbReference type="ARBA" id="ARBA00022475"/>
    </source>
</evidence>
<keyword evidence="5 6" id="KW-0472">Membrane</keyword>
<evidence type="ECO:0000256" key="5">
    <source>
        <dbReference type="ARBA" id="ARBA00023136"/>
    </source>
</evidence>